<evidence type="ECO:0000313" key="1">
    <source>
        <dbReference type="EMBL" id="KAK3708347.1"/>
    </source>
</evidence>
<proteinExistence type="predicted"/>
<name>A0ACC3N1Y7_9PEZI</name>
<comment type="caution">
    <text evidence="1">The sequence shown here is derived from an EMBL/GenBank/DDBJ whole genome shotgun (WGS) entry which is preliminary data.</text>
</comment>
<reference evidence="1" key="1">
    <citation type="submission" date="2023-07" db="EMBL/GenBank/DDBJ databases">
        <title>Black Yeasts Isolated from many extreme environments.</title>
        <authorList>
            <person name="Coleine C."/>
            <person name="Stajich J.E."/>
            <person name="Selbmann L."/>
        </authorList>
    </citation>
    <scope>NUCLEOTIDE SEQUENCE</scope>
    <source>
        <strain evidence="1">CCFEE 5714</strain>
    </source>
</reference>
<evidence type="ECO:0000313" key="2">
    <source>
        <dbReference type="Proteomes" id="UP001281147"/>
    </source>
</evidence>
<dbReference type="EMBL" id="JAUTXU010000102">
    <property type="protein sequence ID" value="KAK3708347.1"/>
    <property type="molecule type" value="Genomic_DNA"/>
</dbReference>
<keyword evidence="2" id="KW-1185">Reference proteome</keyword>
<sequence>MTAPRNPSRTSTFGSQGPTTNSQNAALLGASTAFGKPAPVKRGPNNAYPGKSGALAAATRADRDSNTTSPQHGGNSAQASDILSNSIGGGVRTAKSHAERDPLSLNLWAMPSLGLPAQPQRGHAKSPSQQAASLAAAKAPPPPERKVENSAARRRAQSSKKPNVAPKPRRLSQQIAQFDKNKEETPTDSTPIPATTSLVDMFERKASISHSTGKRPEPIVIKPSNDLAIKSPKPVRTSGGITSMFRMELEEGDRPSKPAAIGPARQSSDASHQLRAVRSTSSGSYVSASEDVTAPSSPLSAEKRTSPPGSAAPNPDDRTGMRRVRPRPPLLRNPTADGIEIPKPYAGNAPSPPERFSPSSASVKSIPAQYNQLYPRKVTPNMTGDQLANAMVAGSLASSRAPSPHKEQPPPPPIRRPKFKSALSFSRAPSPTKTGMRHTLRKAESDSSDEDEEDRLHPYSKHKKKRHLRKHPNKHNEGDRKRWRDAVTERERKRYEGVWAANKGFYCSLTAKEENMLCKDPNAQRSRDVKNAIPDQVSSLVVRDIWNRSRLPETTLELVWDLVDNEDVGRLTKTEFVVGLWLIDQRLKGRKLPVKVGDSVWASVKGLQGIKEKLKQLPNVTMSTYMNPPARAASNEIPRFVTYTSPVSTLPTNDGSRATTLPLNLVALIVSHLDDLADIARITRTCRLLYYMSLPQLYRKVSLRSYPEIRYVNGRPEGFGSGSPFTMALNGLITKDTHANLVQEFRVYGQWNEVGAEDFAKGRVPDNTMMLNILMRAASDKMTKLRSFSWELDCKPLKTVYQGLSAHSTLTSLTIKFPSTRTPRPSVIIPPMANLRAFRATDIDPLCYPDDISVLLLNSKKLEDLRLHFSPRMRQEAESGLNLDNYFGRCLRAQYKLPLKHFAIQNFYGPPMAGMSEVLDHEKCTSVTFLDLFGGNKANTATVFLEQSWNDVPQTQQTHFRQVRINEPASNHVTMLSQSEGLERLYVVNEKRPKTGLTPKSPGQYVTPGGTPTDPDDVVLAKQYIYALTRYHGRSLRHLLFPEQWNLSQEDLSDLIRYCPNLEQLAIAVNTEHAITAMHLLLPFLPKLKAMRVLGSECTKVASNDVEDMKIHLGKLMPSQMTWISVGQHVWKAGRKHETMTDDGTLVTSREITEASLDDVKHVQIWGLDTLDIMSDPVPKFSP</sequence>
<organism evidence="1 2">
    <name type="scientific">Vermiconidia calcicola</name>
    <dbReference type="NCBI Taxonomy" id="1690605"/>
    <lineage>
        <taxon>Eukaryota</taxon>
        <taxon>Fungi</taxon>
        <taxon>Dikarya</taxon>
        <taxon>Ascomycota</taxon>
        <taxon>Pezizomycotina</taxon>
        <taxon>Dothideomycetes</taxon>
        <taxon>Dothideomycetidae</taxon>
        <taxon>Mycosphaerellales</taxon>
        <taxon>Extremaceae</taxon>
        <taxon>Vermiconidia</taxon>
    </lineage>
</organism>
<protein>
    <submittedName>
        <fullName evidence="1">Uncharacterized protein</fullName>
    </submittedName>
</protein>
<accession>A0ACC3N1Y7</accession>
<gene>
    <name evidence="1" type="ORF">LTR37_011612</name>
</gene>
<dbReference type="Proteomes" id="UP001281147">
    <property type="component" value="Unassembled WGS sequence"/>
</dbReference>